<organism evidence="2 3">
    <name type="scientific">Goodea atripinnis</name>
    <dbReference type="NCBI Taxonomy" id="208336"/>
    <lineage>
        <taxon>Eukaryota</taxon>
        <taxon>Metazoa</taxon>
        <taxon>Chordata</taxon>
        <taxon>Craniata</taxon>
        <taxon>Vertebrata</taxon>
        <taxon>Euteleostomi</taxon>
        <taxon>Actinopterygii</taxon>
        <taxon>Neopterygii</taxon>
        <taxon>Teleostei</taxon>
        <taxon>Neoteleostei</taxon>
        <taxon>Acanthomorphata</taxon>
        <taxon>Ovalentaria</taxon>
        <taxon>Atherinomorphae</taxon>
        <taxon>Cyprinodontiformes</taxon>
        <taxon>Goodeidae</taxon>
        <taxon>Goodea</taxon>
    </lineage>
</organism>
<comment type="caution">
    <text evidence="2">The sequence shown here is derived from an EMBL/GenBank/DDBJ whole genome shotgun (WGS) entry which is preliminary data.</text>
</comment>
<proteinExistence type="predicted"/>
<keyword evidence="3" id="KW-1185">Reference proteome</keyword>
<keyword evidence="1" id="KW-1133">Transmembrane helix</keyword>
<reference evidence="2 3" key="1">
    <citation type="submission" date="2021-06" db="EMBL/GenBank/DDBJ databases">
        <authorList>
            <person name="Palmer J.M."/>
        </authorList>
    </citation>
    <scope>NUCLEOTIDE SEQUENCE [LARGE SCALE GENOMIC DNA]</scope>
    <source>
        <strain evidence="2 3">GA_2019</strain>
        <tissue evidence="2">Muscle</tissue>
    </source>
</reference>
<evidence type="ECO:0000313" key="3">
    <source>
        <dbReference type="Proteomes" id="UP001476798"/>
    </source>
</evidence>
<protein>
    <recommendedName>
        <fullName evidence="4">Maturase K</fullName>
    </recommendedName>
</protein>
<keyword evidence="1" id="KW-0812">Transmembrane</keyword>
<gene>
    <name evidence="2" type="ORF">GOODEAATRI_027936</name>
</gene>
<feature type="transmembrane region" description="Helical" evidence="1">
    <location>
        <begin position="43"/>
        <end position="64"/>
    </location>
</feature>
<evidence type="ECO:0000313" key="2">
    <source>
        <dbReference type="EMBL" id="MEQ2166425.1"/>
    </source>
</evidence>
<keyword evidence="1" id="KW-0472">Membrane</keyword>
<evidence type="ECO:0000256" key="1">
    <source>
        <dbReference type="SAM" id="Phobius"/>
    </source>
</evidence>
<accession>A0ABV0N549</accession>
<name>A0ABV0N549_9TELE</name>
<evidence type="ECO:0008006" key="4">
    <source>
        <dbReference type="Google" id="ProtNLM"/>
    </source>
</evidence>
<dbReference type="Proteomes" id="UP001476798">
    <property type="component" value="Unassembled WGS sequence"/>
</dbReference>
<dbReference type="EMBL" id="JAHRIO010023744">
    <property type="protein sequence ID" value="MEQ2166425.1"/>
    <property type="molecule type" value="Genomic_DNA"/>
</dbReference>
<sequence length="108" mass="12906">MFIDEKKKHIYLSHSKHSFSEFKNNFCQTEQKVFSKYHKMCHYLLQSNVFFLISCKLFLFILHLHKLGRCLMKIQLFSAWGKTPMVQTLKSPLVVPLLYKLICSMMEL</sequence>